<sequence>MSISSNLYFTPYILKITKSYNRHQKFPKHFHQTQLKLHFIFSQLSLPCNSLES</sequence>
<dbReference type="AlphaFoldDB" id="A0A2P2QZL5"/>
<evidence type="ECO:0000313" key="1">
    <source>
        <dbReference type="EMBL" id="MBX72397.1"/>
    </source>
</evidence>
<reference evidence="1" key="1">
    <citation type="submission" date="2018-02" db="EMBL/GenBank/DDBJ databases">
        <title>Rhizophora mucronata_Transcriptome.</title>
        <authorList>
            <person name="Meera S.P."/>
            <person name="Sreeshan A."/>
            <person name="Augustine A."/>
        </authorList>
    </citation>
    <scope>NUCLEOTIDE SEQUENCE</scope>
    <source>
        <tissue evidence="1">Leaf</tissue>
    </source>
</reference>
<name>A0A2P2QZL5_RHIMU</name>
<accession>A0A2P2QZL5</accession>
<organism evidence="1">
    <name type="scientific">Rhizophora mucronata</name>
    <name type="common">Asiatic mangrove</name>
    <dbReference type="NCBI Taxonomy" id="61149"/>
    <lineage>
        <taxon>Eukaryota</taxon>
        <taxon>Viridiplantae</taxon>
        <taxon>Streptophyta</taxon>
        <taxon>Embryophyta</taxon>
        <taxon>Tracheophyta</taxon>
        <taxon>Spermatophyta</taxon>
        <taxon>Magnoliopsida</taxon>
        <taxon>eudicotyledons</taxon>
        <taxon>Gunneridae</taxon>
        <taxon>Pentapetalae</taxon>
        <taxon>rosids</taxon>
        <taxon>fabids</taxon>
        <taxon>Malpighiales</taxon>
        <taxon>Rhizophoraceae</taxon>
        <taxon>Rhizophora</taxon>
    </lineage>
</organism>
<proteinExistence type="predicted"/>
<dbReference type="EMBL" id="GGEC01091913">
    <property type="protein sequence ID" value="MBX72397.1"/>
    <property type="molecule type" value="Transcribed_RNA"/>
</dbReference>
<protein>
    <submittedName>
        <fullName evidence="1">Uncharacterized protein</fullName>
    </submittedName>
</protein>